<dbReference type="InterPro" id="IPR025888">
    <property type="entry name" value="MEI4"/>
</dbReference>
<organism evidence="3 4">
    <name type="scientific">Pinctada imbricata</name>
    <name type="common">Atlantic pearl-oyster</name>
    <name type="synonym">Pinctada martensii</name>
    <dbReference type="NCBI Taxonomy" id="66713"/>
    <lineage>
        <taxon>Eukaryota</taxon>
        <taxon>Metazoa</taxon>
        <taxon>Spiralia</taxon>
        <taxon>Lophotrochozoa</taxon>
        <taxon>Mollusca</taxon>
        <taxon>Bivalvia</taxon>
        <taxon>Autobranchia</taxon>
        <taxon>Pteriomorphia</taxon>
        <taxon>Pterioida</taxon>
        <taxon>Pterioidea</taxon>
        <taxon>Pteriidae</taxon>
        <taxon>Pinctada</taxon>
    </lineage>
</organism>
<evidence type="ECO:0000256" key="2">
    <source>
        <dbReference type="ARBA" id="ARBA00093453"/>
    </source>
</evidence>
<protein>
    <submittedName>
        <fullName evidence="3">Uncharacterized protein</fullName>
    </submittedName>
</protein>
<evidence type="ECO:0000313" key="4">
    <source>
        <dbReference type="Proteomes" id="UP001186944"/>
    </source>
</evidence>
<dbReference type="Proteomes" id="UP001186944">
    <property type="component" value="Unassembled WGS sequence"/>
</dbReference>
<reference evidence="3" key="1">
    <citation type="submission" date="2019-08" db="EMBL/GenBank/DDBJ databases">
        <title>The improved chromosome-level genome for the pearl oyster Pinctada fucata martensii using PacBio sequencing and Hi-C.</title>
        <authorList>
            <person name="Zheng Z."/>
        </authorList>
    </citation>
    <scope>NUCLEOTIDE SEQUENCE</scope>
    <source>
        <strain evidence="3">ZZ-2019</strain>
        <tissue evidence="3">Adductor muscle</tissue>
    </source>
</reference>
<gene>
    <name evidence="3" type="ORF">FSP39_014894</name>
</gene>
<dbReference type="GO" id="GO:0000800">
    <property type="term" value="C:lateral element"/>
    <property type="evidence" value="ECO:0007669"/>
    <property type="project" value="TreeGrafter"/>
</dbReference>
<accession>A0AA88Y166</accession>
<dbReference type="GO" id="GO:0048477">
    <property type="term" value="P:oogenesis"/>
    <property type="evidence" value="ECO:0007669"/>
    <property type="project" value="TreeGrafter"/>
</dbReference>
<sequence length="341" mass="39067">MRHKRPHAVINQRYQLAKMKYSLKQRKLAIALAIISSKPDGMTGEQYASKLCTMYQTSQLQWKERCERAQHKILHLQQELVLQTLQGHDQTGFPDDSQTSVDLLFTTPSSESYSKADTTVTESLEYHTNFLQSLLNLRQITNCTGAITPTILVTITNSIASVCHCLQEKDSLSDFALRACFQHMNCLVDRSEVFSSEETLLQIQQLGTTLVEKVLNHRTKKMRQTLVGACSEISHSILLCSVMRPLLDKVEMFSEHLRQVSQNGICLDVDLYDRMPSLFNLGETIFLGLQKNNQAKEEDFLEEIYSRLDNSLLYVSDKFPLYAHAIWKLQGMMEHCSPRLR</sequence>
<keyword evidence="4" id="KW-1185">Reference proteome</keyword>
<evidence type="ECO:0000313" key="3">
    <source>
        <dbReference type="EMBL" id="KAK3090814.1"/>
    </source>
</evidence>
<evidence type="ECO:0000256" key="1">
    <source>
        <dbReference type="ARBA" id="ARBA00023254"/>
    </source>
</evidence>
<dbReference type="GO" id="GO:0007283">
    <property type="term" value="P:spermatogenesis"/>
    <property type="evidence" value="ECO:0007669"/>
    <property type="project" value="TreeGrafter"/>
</dbReference>
<dbReference type="PANTHER" id="PTHR28575:SF1">
    <property type="entry name" value="MEIOSIS-SPECIFIC PROTEIN MEI4"/>
    <property type="match status" value="1"/>
</dbReference>
<comment type="caution">
    <text evidence="3">The sequence shown here is derived from an EMBL/GenBank/DDBJ whole genome shotgun (WGS) entry which is preliminary data.</text>
</comment>
<dbReference type="PANTHER" id="PTHR28575">
    <property type="entry name" value="MEIOSIS-SPECIFIC PROTEIN MEI4"/>
    <property type="match status" value="1"/>
</dbReference>
<proteinExistence type="inferred from homology"/>
<name>A0AA88Y166_PINIB</name>
<keyword evidence="1" id="KW-0469">Meiosis</keyword>
<dbReference type="Pfam" id="PF13971">
    <property type="entry name" value="Mei4"/>
    <property type="match status" value="1"/>
</dbReference>
<dbReference type="GO" id="GO:0042138">
    <property type="term" value="P:meiotic DNA double-strand break formation"/>
    <property type="evidence" value="ECO:0007669"/>
    <property type="project" value="InterPro"/>
</dbReference>
<dbReference type="GO" id="GO:0007129">
    <property type="term" value="P:homologous chromosome pairing at meiosis"/>
    <property type="evidence" value="ECO:0007669"/>
    <property type="project" value="TreeGrafter"/>
</dbReference>
<dbReference type="AlphaFoldDB" id="A0AA88Y166"/>
<comment type="similarity">
    <text evidence="2">Belongs to the MEI4L family.</text>
</comment>
<dbReference type="EMBL" id="VSWD01000010">
    <property type="protein sequence ID" value="KAK3090814.1"/>
    <property type="molecule type" value="Genomic_DNA"/>
</dbReference>
<dbReference type="GO" id="GO:0006310">
    <property type="term" value="P:DNA recombination"/>
    <property type="evidence" value="ECO:0007669"/>
    <property type="project" value="InterPro"/>
</dbReference>